<keyword evidence="3 6" id="KW-0812">Transmembrane</keyword>
<proteinExistence type="inferred from homology"/>
<comment type="similarity">
    <text evidence="2">Belongs to the IFI6/IFI27 family.</text>
</comment>
<feature type="signal peptide" evidence="7">
    <location>
        <begin position="1"/>
        <end position="18"/>
    </location>
</feature>
<evidence type="ECO:0000256" key="3">
    <source>
        <dbReference type="ARBA" id="ARBA00022692"/>
    </source>
</evidence>
<evidence type="ECO:0000313" key="9">
    <source>
        <dbReference type="Proteomes" id="UP001303222"/>
    </source>
</evidence>
<evidence type="ECO:0000256" key="7">
    <source>
        <dbReference type="SAM" id="SignalP"/>
    </source>
</evidence>
<dbReference type="Proteomes" id="UP001303222">
    <property type="component" value="Unassembled WGS sequence"/>
</dbReference>
<keyword evidence="7" id="KW-0732">Signal</keyword>
<keyword evidence="4 6" id="KW-1133">Transmembrane helix</keyword>
<evidence type="ECO:0000256" key="2">
    <source>
        <dbReference type="ARBA" id="ARBA00007262"/>
    </source>
</evidence>
<feature type="chain" id="PRO_5042936910" evidence="7">
    <location>
        <begin position="19"/>
        <end position="60"/>
    </location>
</feature>
<dbReference type="Pfam" id="PF06140">
    <property type="entry name" value="Ifi-6-16"/>
    <property type="match status" value="1"/>
</dbReference>
<name>A0AAN6P348_9PEZI</name>
<dbReference type="InterPro" id="IPR038213">
    <property type="entry name" value="IFI6/IFI27-like_sf"/>
</dbReference>
<evidence type="ECO:0000313" key="8">
    <source>
        <dbReference type="EMBL" id="KAK3955796.1"/>
    </source>
</evidence>
<evidence type="ECO:0000256" key="6">
    <source>
        <dbReference type="SAM" id="Phobius"/>
    </source>
</evidence>
<keyword evidence="5 6" id="KW-0472">Membrane</keyword>
<dbReference type="AlphaFoldDB" id="A0AAN6P348"/>
<dbReference type="InterPro" id="IPR009311">
    <property type="entry name" value="IFI6/IFI27-like"/>
</dbReference>
<accession>A0AAN6P348</accession>
<gene>
    <name evidence="8" type="ORF">QBC32DRAFT_332662</name>
</gene>
<dbReference type="Gene3D" id="6.10.110.10">
    <property type="match status" value="1"/>
</dbReference>
<comment type="subcellular location">
    <subcellularLocation>
        <location evidence="1">Membrane</location>
        <topology evidence="1">Multi-pass membrane protein</topology>
    </subcellularLocation>
</comment>
<reference evidence="8" key="1">
    <citation type="journal article" date="2023" name="Mol. Phylogenet. Evol.">
        <title>Genome-scale phylogeny and comparative genomics of the fungal order Sordariales.</title>
        <authorList>
            <person name="Hensen N."/>
            <person name="Bonometti L."/>
            <person name="Westerberg I."/>
            <person name="Brannstrom I.O."/>
            <person name="Guillou S."/>
            <person name="Cros-Aarteil S."/>
            <person name="Calhoun S."/>
            <person name="Haridas S."/>
            <person name="Kuo A."/>
            <person name="Mondo S."/>
            <person name="Pangilinan J."/>
            <person name="Riley R."/>
            <person name="LaButti K."/>
            <person name="Andreopoulos B."/>
            <person name="Lipzen A."/>
            <person name="Chen C."/>
            <person name="Yan M."/>
            <person name="Daum C."/>
            <person name="Ng V."/>
            <person name="Clum A."/>
            <person name="Steindorff A."/>
            <person name="Ohm R.A."/>
            <person name="Martin F."/>
            <person name="Silar P."/>
            <person name="Natvig D.O."/>
            <person name="Lalanne C."/>
            <person name="Gautier V."/>
            <person name="Ament-Velasquez S.L."/>
            <person name="Kruys A."/>
            <person name="Hutchinson M.I."/>
            <person name="Powell A.J."/>
            <person name="Barry K."/>
            <person name="Miller A.N."/>
            <person name="Grigoriev I.V."/>
            <person name="Debuchy R."/>
            <person name="Gladieux P."/>
            <person name="Hiltunen Thoren M."/>
            <person name="Johannesson H."/>
        </authorList>
    </citation>
    <scope>NUCLEOTIDE SEQUENCE</scope>
    <source>
        <strain evidence="8">CBS 626.80</strain>
    </source>
</reference>
<sequence>MMSIILSILGWAAAGVRAGSIAAFLHSLIGNVVSGSWFAILQSLGATGAGLPALLARMLA</sequence>
<protein>
    <submittedName>
        <fullName evidence="8">Uncharacterized protein</fullName>
    </submittedName>
</protein>
<reference evidence="8" key="2">
    <citation type="submission" date="2023-06" db="EMBL/GenBank/DDBJ databases">
        <authorList>
            <consortium name="Lawrence Berkeley National Laboratory"/>
            <person name="Mondo S.J."/>
            <person name="Hensen N."/>
            <person name="Bonometti L."/>
            <person name="Westerberg I."/>
            <person name="Brannstrom I.O."/>
            <person name="Guillou S."/>
            <person name="Cros-Aarteil S."/>
            <person name="Calhoun S."/>
            <person name="Haridas S."/>
            <person name="Kuo A."/>
            <person name="Pangilinan J."/>
            <person name="Riley R."/>
            <person name="Labutti K."/>
            <person name="Andreopoulos B."/>
            <person name="Lipzen A."/>
            <person name="Chen C."/>
            <person name="Yanf M."/>
            <person name="Daum C."/>
            <person name="Ng V."/>
            <person name="Clum A."/>
            <person name="Steindorff A."/>
            <person name="Ohm R."/>
            <person name="Martin F."/>
            <person name="Silar P."/>
            <person name="Natvig D."/>
            <person name="Lalanne C."/>
            <person name="Gautier V."/>
            <person name="Ament-Velasquez S.L."/>
            <person name="Kruys A."/>
            <person name="Hutchinson M.I."/>
            <person name="Powell A.J."/>
            <person name="Barry K."/>
            <person name="Miller A.N."/>
            <person name="Grigoriev I.V."/>
            <person name="Debuchy R."/>
            <person name="Gladieux P."/>
            <person name="Thoren M.H."/>
            <person name="Johannesson H."/>
        </authorList>
    </citation>
    <scope>NUCLEOTIDE SEQUENCE</scope>
    <source>
        <strain evidence="8">CBS 626.80</strain>
    </source>
</reference>
<feature type="transmembrane region" description="Helical" evidence="6">
    <location>
        <begin position="34"/>
        <end position="56"/>
    </location>
</feature>
<dbReference type="GO" id="GO:0016020">
    <property type="term" value="C:membrane"/>
    <property type="evidence" value="ECO:0007669"/>
    <property type="project" value="UniProtKB-SubCell"/>
</dbReference>
<comment type="caution">
    <text evidence="8">The sequence shown here is derived from an EMBL/GenBank/DDBJ whole genome shotgun (WGS) entry which is preliminary data.</text>
</comment>
<evidence type="ECO:0000256" key="4">
    <source>
        <dbReference type="ARBA" id="ARBA00022989"/>
    </source>
</evidence>
<dbReference type="EMBL" id="MU859072">
    <property type="protein sequence ID" value="KAK3955796.1"/>
    <property type="molecule type" value="Genomic_DNA"/>
</dbReference>
<keyword evidence="9" id="KW-1185">Reference proteome</keyword>
<evidence type="ECO:0000256" key="5">
    <source>
        <dbReference type="ARBA" id="ARBA00023136"/>
    </source>
</evidence>
<organism evidence="8 9">
    <name type="scientific">Pseudoneurospora amorphoporcata</name>
    <dbReference type="NCBI Taxonomy" id="241081"/>
    <lineage>
        <taxon>Eukaryota</taxon>
        <taxon>Fungi</taxon>
        <taxon>Dikarya</taxon>
        <taxon>Ascomycota</taxon>
        <taxon>Pezizomycotina</taxon>
        <taxon>Sordariomycetes</taxon>
        <taxon>Sordariomycetidae</taxon>
        <taxon>Sordariales</taxon>
        <taxon>Sordariaceae</taxon>
        <taxon>Pseudoneurospora</taxon>
    </lineage>
</organism>
<evidence type="ECO:0000256" key="1">
    <source>
        <dbReference type="ARBA" id="ARBA00004141"/>
    </source>
</evidence>